<evidence type="ECO:0000313" key="1">
    <source>
        <dbReference type="EMBL" id="ATB31219.1"/>
    </source>
</evidence>
<dbReference type="SUPFAM" id="SSF110296">
    <property type="entry name" value="Oligoxyloglucan reducing end-specific cellobiohydrolase"/>
    <property type="match status" value="1"/>
</dbReference>
<dbReference type="RefSeq" id="WP_095979568.1">
    <property type="nucleotide sequence ID" value="NZ_CP022163.1"/>
</dbReference>
<evidence type="ECO:0000313" key="2">
    <source>
        <dbReference type="Proteomes" id="UP000217289"/>
    </source>
</evidence>
<proteinExistence type="predicted"/>
<reference evidence="1 2" key="1">
    <citation type="submission" date="2017-06" db="EMBL/GenBank/DDBJ databases">
        <authorList>
            <person name="Kim H.J."/>
            <person name="Triplett B.A."/>
        </authorList>
    </citation>
    <scope>NUCLEOTIDE SEQUENCE [LARGE SCALE GENOMIC DNA]</scope>
    <source>
        <strain evidence="1 2">DSM 14713</strain>
    </source>
</reference>
<dbReference type="EMBL" id="CP022163">
    <property type="protein sequence ID" value="ATB31219.1"/>
    <property type="molecule type" value="Genomic_DNA"/>
</dbReference>
<gene>
    <name evidence="1" type="ORF">MEBOL_004681</name>
</gene>
<dbReference type="OrthoDB" id="5497399at2"/>
<dbReference type="InterPro" id="IPR015943">
    <property type="entry name" value="WD40/YVTN_repeat-like_dom_sf"/>
</dbReference>
<sequence>MPERDWERLGELAEGGKVGAVVASQDGFGLIGAVTEPSTGSLLERMKSRRARLLRVAEGAVLQTWEGPGWIQALDSQGPLAAAIVATLKPSGSGSDYHLLLSTDGGREWSTRGLVSAPSLAQVRIVSEQEVWVLGAWYLGFSTNGGATWAEVELEGERNPHTERLRRVDGGMALLGKGLTVEPRGSPQVRLLETGASRLVDVDGAFVAALVDGQARVGERQEAGVRWLEPLPPGREPLRLAASEGVLRLLTRGADPSKGADPVLHVSEDGGTTWSHLSLPLGPHVDIAGREWGLGVHVNGTVYGRVA</sequence>
<dbReference type="KEGG" id="mbd:MEBOL_004681"/>
<organism evidence="1 2">
    <name type="scientific">Melittangium boletus DSM 14713</name>
    <dbReference type="NCBI Taxonomy" id="1294270"/>
    <lineage>
        <taxon>Bacteria</taxon>
        <taxon>Pseudomonadati</taxon>
        <taxon>Myxococcota</taxon>
        <taxon>Myxococcia</taxon>
        <taxon>Myxococcales</taxon>
        <taxon>Cystobacterineae</taxon>
        <taxon>Archangiaceae</taxon>
        <taxon>Melittangium</taxon>
    </lineage>
</organism>
<keyword evidence="2" id="KW-1185">Reference proteome</keyword>
<dbReference type="Gene3D" id="2.130.10.10">
    <property type="entry name" value="YVTN repeat-like/Quinoprotein amine dehydrogenase"/>
    <property type="match status" value="1"/>
</dbReference>
<name>A0A250IHC5_9BACT</name>
<dbReference type="AlphaFoldDB" id="A0A250IHC5"/>
<accession>A0A250IHC5</accession>
<dbReference type="Proteomes" id="UP000217289">
    <property type="component" value="Chromosome"/>
</dbReference>
<protein>
    <submittedName>
        <fullName evidence="1">Neuraminidase</fullName>
    </submittedName>
</protein>